<keyword evidence="8" id="KW-0832">Ubl conjugation</keyword>
<accession>A0A3B3C2R1</accession>
<keyword evidence="4" id="KW-0963">Cytoplasm</keyword>
<evidence type="ECO:0000256" key="6">
    <source>
        <dbReference type="ARBA" id="ARBA00022703"/>
    </source>
</evidence>
<evidence type="ECO:0000256" key="5">
    <source>
        <dbReference type="ARBA" id="ARBA00022679"/>
    </source>
</evidence>
<dbReference type="PaxDb" id="30732-ENSOMEP00000012110"/>
<protein>
    <recommendedName>
        <fullName evidence="3">RING-type E3 ubiquitin transferase</fullName>
        <ecNumber evidence="3">2.3.2.27</ecNumber>
    </recommendedName>
</protein>
<evidence type="ECO:0000256" key="2">
    <source>
        <dbReference type="ARBA" id="ARBA00004496"/>
    </source>
</evidence>
<dbReference type="AlphaFoldDB" id="A0A3B3C2R1"/>
<dbReference type="GO" id="GO:0061630">
    <property type="term" value="F:ubiquitin protein ligase activity"/>
    <property type="evidence" value="ECO:0007669"/>
    <property type="project" value="UniProtKB-EC"/>
</dbReference>
<dbReference type="CDD" id="cd00022">
    <property type="entry name" value="BIR"/>
    <property type="match status" value="2"/>
</dbReference>
<reference evidence="10" key="1">
    <citation type="submission" date="2025-08" db="UniProtKB">
        <authorList>
            <consortium name="Ensembl"/>
        </authorList>
    </citation>
    <scope>IDENTIFICATION</scope>
</reference>
<dbReference type="Ensembl" id="ENSOMET00000019370.1">
    <property type="protein sequence ID" value="ENSOMEP00000012110.1"/>
    <property type="gene ID" value="ENSOMEG00000013484.1"/>
</dbReference>
<keyword evidence="9" id="KW-0472">Membrane</keyword>
<dbReference type="GO" id="GO:0051726">
    <property type="term" value="P:regulation of cell cycle"/>
    <property type="evidence" value="ECO:0007669"/>
    <property type="project" value="TreeGrafter"/>
</dbReference>
<dbReference type="PANTHER" id="PTHR10044:SF163">
    <property type="entry name" value="BACULOVIRAL IAP REPEAT-CONTAINING PROTEIN 7"/>
    <property type="match status" value="1"/>
</dbReference>
<evidence type="ECO:0000313" key="11">
    <source>
        <dbReference type="Proteomes" id="UP000261560"/>
    </source>
</evidence>
<sequence>MAASLLPTCFSSVFSDQRATEDATCKSGTEAMADGIPRFVIQLMKSEKARLQTFSSWPFTDPQDLAEAGLFCVGRSDRVQCFCCGGTLNARDLKDNAWEEHSRSFPHCFFILGHNVGNVPLQMDEDEESDYTEKDCPPCMKTLTGRLGTFNGVQHPVDPKRLAEAGFYSTGKGDKVVCFTCGGGLENWKRQHDPFQQHAKQYPGCRFLVGKKGQEFINNIQLQKHKQQRKCAVIIRNVSTFFRTYFEMIKYSTPLLTKRGYDYFTTERRTNLHFVSLLILLLTFVPLLGFTAHVTLFYEKWMCGMPDTQRTESTRAFC</sequence>
<dbReference type="InterPro" id="IPR050784">
    <property type="entry name" value="IAP"/>
</dbReference>
<proteinExistence type="predicted"/>
<dbReference type="Proteomes" id="UP000261560">
    <property type="component" value="Unplaced"/>
</dbReference>
<evidence type="ECO:0000256" key="8">
    <source>
        <dbReference type="ARBA" id="ARBA00022843"/>
    </source>
</evidence>
<keyword evidence="5" id="KW-0808">Transferase</keyword>
<dbReference type="GO" id="GO:0043027">
    <property type="term" value="F:cysteine-type endopeptidase inhibitor activity involved in apoptotic process"/>
    <property type="evidence" value="ECO:0007669"/>
    <property type="project" value="TreeGrafter"/>
</dbReference>
<dbReference type="GO" id="GO:0043066">
    <property type="term" value="P:negative regulation of apoptotic process"/>
    <property type="evidence" value="ECO:0007669"/>
    <property type="project" value="TreeGrafter"/>
</dbReference>
<keyword evidence="9" id="KW-1133">Transmembrane helix</keyword>
<evidence type="ECO:0000256" key="4">
    <source>
        <dbReference type="ARBA" id="ARBA00022490"/>
    </source>
</evidence>
<keyword evidence="6" id="KW-0053">Apoptosis</keyword>
<keyword evidence="11" id="KW-1185">Reference proteome</keyword>
<dbReference type="GO" id="GO:0005634">
    <property type="term" value="C:nucleus"/>
    <property type="evidence" value="ECO:0007669"/>
    <property type="project" value="TreeGrafter"/>
</dbReference>
<comment type="catalytic activity">
    <reaction evidence="1">
        <text>S-ubiquitinyl-[E2 ubiquitin-conjugating enzyme]-L-cysteine + [acceptor protein]-L-lysine = [E2 ubiquitin-conjugating enzyme]-L-cysteine + N(6)-ubiquitinyl-[acceptor protein]-L-lysine.</text>
        <dbReference type="EC" id="2.3.2.27"/>
    </reaction>
</comment>
<dbReference type="STRING" id="30732.ENSOMEP00000012110"/>
<keyword evidence="7" id="KW-0833">Ubl conjugation pathway</keyword>
<dbReference type="PANTHER" id="PTHR10044">
    <property type="entry name" value="INHIBITOR OF APOPTOSIS"/>
    <property type="match status" value="1"/>
</dbReference>
<evidence type="ECO:0000313" key="10">
    <source>
        <dbReference type="Ensembl" id="ENSOMEP00000012110.1"/>
    </source>
</evidence>
<dbReference type="Pfam" id="PF00653">
    <property type="entry name" value="BIR"/>
    <property type="match status" value="2"/>
</dbReference>
<dbReference type="SUPFAM" id="SSF57924">
    <property type="entry name" value="Inhibitor of apoptosis (IAP) repeat"/>
    <property type="match status" value="2"/>
</dbReference>
<dbReference type="InterPro" id="IPR001370">
    <property type="entry name" value="BIR_rpt"/>
</dbReference>
<evidence type="ECO:0000256" key="3">
    <source>
        <dbReference type="ARBA" id="ARBA00012483"/>
    </source>
</evidence>
<evidence type="ECO:0000256" key="9">
    <source>
        <dbReference type="SAM" id="Phobius"/>
    </source>
</evidence>
<comment type="subcellular location">
    <subcellularLocation>
        <location evidence="2">Cytoplasm</location>
    </subcellularLocation>
</comment>
<dbReference type="Gene3D" id="1.10.1170.10">
    <property type="entry name" value="Inhibitor Of Apoptosis Protein (2mihbC-IAP-1), Chain A"/>
    <property type="match status" value="2"/>
</dbReference>
<dbReference type="PROSITE" id="PS50143">
    <property type="entry name" value="BIR_REPEAT_2"/>
    <property type="match status" value="2"/>
</dbReference>
<dbReference type="GO" id="GO:0006915">
    <property type="term" value="P:apoptotic process"/>
    <property type="evidence" value="ECO:0007669"/>
    <property type="project" value="UniProtKB-KW"/>
</dbReference>
<dbReference type="SMART" id="SM00238">
    <property type="entry name" value="BIR"/>
    <property type="match status" value="2"/>
</dbReference>
<dbReference type="OMA" id="AWEEHSR"/>
<name>A0A3B3C2R1_ORYME</name>
<keyword evidence="9" id="KW-0812">Transmembrane</keyword>
<dbReference type="GeneTree" id="ENSGT00940000166874"/>
<dbReference type="GO" id="GO:0031398">
    <property type="term" value="P:positive regulation of protein ubiquitination"/>
    <property type="evidence" value="ECO:0007669"/>
    <property type="project" value="TreeGrafter"/>
</dbReference>
<dbReference type="GO" id="GO:0005737">
    <property type="term" value="C:cytoplasm"/>
    <property type="evidence" value="ECO:0007669"/>
    <property type="project" value="UniProtKB-SubCell"/>
</dbReference>
<evidence type="ECO:0000256" key="7">
    <source>
        <dbReference type="ARBA" id="ARBA00022786"/>
    </source>
</evidence>
<evidence type="ECO:0000256" key="1">
    <source>
        <dbReference type="ARBA" id="ARBA00000900"/>
    </source>
</evidence>
<reference evidence="10" key="2">
    <citation type="submission" date="2025-09" db="UniProtKB">
        <authorList>
            <consortium name="Ensembl"/>
        </authorList>
    </citation>
    <scope>IDENTIFICATION</scope>
</reference>
<feature type="transmembrane region" description="Helical" evidence="9">
    <location>
        <begin position="274"/>
        <end position="298"/>
    </location>
</feature>
<organism evidence="10 11">
    <name type="scientific">Oryzias melastigma</name>
    <name type="common">Marine medaka</name>
    <dbReference type="NCBI Taxonomy" id="30732"/>
    <lineage>
        <taxon>Eukaryota</taxon>
        <taxon>Metazoa</taxon>
        <taxon>Chordata</taxon>
        <taxon>Craniata</taxon>
        <taxon>Vertebrata</taxon>
        <taxon>Euteleostomi</taxon>
        <taxon>Actinopterygii</taxon>
        <taxon>Neopterygii</taxon>
        <taxon>Teleostei</taxon>
        <taxon>Neoteleostei</taxon>
        <taxon>Acanthomorphata</taxon>
        <taxon>Ovalentaria</taxon>
        <taxon>Atherinomorphae</taxon>
        <taxon>Beloniformes</taxon>
        <taxon>Adrianichthyidae</taxon>
        <taxon>Oryziinae</taxon>
        <taxon>Oryzias</taxon>
    </lineage>
</organism>
<dbReference type="EC" id="2.3.2.27" evidence="3"/>